<dbReference type="InterPro" id="IPR001763">
    <property type="entry name" value="Rhodanese-like_dom"/>
</dbReference>
<accession>A0A431VZ57</accession>
<dbReference type="InterPro" id="IPR016156">
    <property type="entry name" value="FAD/NAD-linked_Rdtase_dimer_sf"/>
</dbReference>
<dbReference type="InterPro" id="IPR036188">
    <property type="entry name" value="FAD/NAD-bd_sf"/>
</dbReference>
<dbReference type="Gene3D" id="3.50.50.60">
    <property type="entry name" value="FAD/NAD(P)-binding domain"/>
    <property type="match status" value="2"/>
</dbReference>
<evidence type="ECO:0000256" key="4">
    <source>
        <dbReference type="ARBA" id="ARBA00022827"/>
    </source>
</evidence>
<keyword evidence="6" id="KW-0676">Redox-active center</keyword>
<organism evidence="8 9">
    <name type="scientific">Shewanella atlantica</name>
    <dbReference type="NCBI Taxonomy" id="271099"/>
    <lineage>
        <taxon>Bacteria</taxon>
        <taxon>Pseudomonadati</taxon>
        <taxon>Pseudomonadota</taxon>
        <taxon>Gammaproteobacteria</taxon>
        <taxon>Alteromonadales</taxon>
        <taxon>Shewanellaceae</taxon>
        <taxon>Shewanella</taxon>
    </lineage>
</organism>
<dbReference type="OrthoDB" id="9800167at2"/>
<keyword evidence="9" id="KW-1185">Reference proteome</keyword>
<dbReference type="PANTHER" id="PTHR43429:SF1">
    <property type="entry name" value="NAD(P)H SULFUR OXIDOREDUCTASE (COA-DEPENDENT)"/>
    <property type="match status" value="1"/>
</dbReference>
<evidence type="ECO:0000256" key="3">
    <source>
        <dbReference type="ARBA" id="ARBA00022630"/>
    </source>
</evidence>
<dbReference type="SUPFAM" id="SSF51905">
    <property type="entry name" value="FAD/NAD(P)-binding domain"/>
    <property type="match status" value="2"/>
</dbReference>
<evidence type="ECO:0000259" key="7">
    <source>
        <dbReference type="PROSITE" id="PS50206"/>
    </source>
</evidence>
<dbReference type="Pfam" id="PF02852">
    <property type="entry name" value="Pyr_redox_dim"/>
    <property type="match status" value="1"/>
</dbReference>
<dbReference type="PRINTS" id="PR00411">
    <property type="entry name" value="PNDRDTASEI"/>
</dbReference>
<reference evidence="8 9" key="1">
    <citation type="submission" date="2018-12" db="EMBL/GenBank/DDBJ databases">
        <authorList>
            <person name="Yu L."/>
        </authorList>
    </citation>
    <scope>NUCLEOTIDE SEQUENCE [LARGE SCALE GENOMIC DNA]</scope>
    <source>
        <strain evidence="8 9">HAW-EB5</strain>
    </source>
</reference>
<evidence type="ECO:0000256" key="5">
    <source>
        <dbReference type="ARBA" id="ARBA00023002"/>
    </source>
</evidence>
<dbReference type="GO" id="GO:0016491">
    <property type="term" value="F:oxidoreductase activity"/>
    <property type="evidence" value="ECO:0007669"/>
    <property type="project" value="UniProtKB-KW"/>
</dbReference>
<evidence type="ECO:0000256" key="2">
    <source>
        <dbReference type="ARBA" id="ARBA00009130"/>
    </source>
</evidence>
<dbReference type="AlphaFoldDB" id="A0A431VZ57"/>
<dbReference type="CDD" id="cd01524">
    <property type="entry name" value="RHOD_Pyr_redox"/>
    <property type="match status" value="1"/>
</dbReference>
<keyword evidence="4" id="KW-0274">FAD</keyword>
<dbReference type="InterPro" id="IPR004099">
    <property type="entry name" value="Pyr_nucl-diS_OxRdtase_dimer"/>
</dbReference>
<name>A0A431VZ57_9GAMM</name>
<dbReference type="EMBL" id="RXNV01000012">
    <property type="protein sequence ID" value="RTR28572.1"/>
    <property type="molecule type" value="Genomic_DNA"/>
</dbReference>
<dbReference type="PROSITE" id="PS50206">
    <property type="entry name" value="RHODANESE_3"/>
    <property type="match status" value="1"/>
</dbReference>
<dbReference type="SMART" id="SM00450">
    <property type="entry name" value="RHOD"/>
    <property type="match status" value="1"/>
</dbReference>
<evidence type="ECO:0000256" key="6">
    <source>
        <dbReference type="ARBA" id="ARBA00023284"/>
    </source>
</evidence>
<dbReference type="Gene3D" id="3.40.250.10">
    <property type="entry name" value="Rhodanese-like domain"/>
    <property type="match status" value="1"/>
</dbReference>
<sequence>MKKLLIIGGVAGGASAAARARRLNEEVEIIMFERGEFVSFANCGLPYHISGEIAERKALILQTPQSFKSRFNVDVRVRQEVTAIDRMAKTVTVKNHVTGEQYLESYDALVLSPGAAPVVPPIPGLDTPLTFSLRNIPDMDRILTLLKESKPVHATVVGGGFIGLEMMEALNELNIDVTLLEMSPQVMAPVDIEMANMLHKEIVDKGIDLRLNCGLSSVEQVGSGLELFLSNGESLNTGILISAVGVKPETTLAVNAGLAIGALGGIVVDEQMRTSDASIYAVGDAVEEFDFLTGEKALIPLAGPANRQGRIAANNIFGAGDSYNRTQGTAICRVFDLAVASTGLNEKRLERSGIPYEKIYVHGASHASYFPGAHPVSLKLLFSTDDGTILGAQAIGRDGIDKRIDVMAVAIRAELTVYDMQDMELTYAPPFGSAKDVLNQAGFVASNSLKGETRLCHTADIDALSDQQILLDVRNPGELMKSGAVEGAVNIPVDQLRGRLDELPRDKEILIICQVGLRGHVAYRMLVNHGFMAKNLTGGYKTYQAVHAKF</sequence>
<protein>
    <submittedName>
        <fullName evidence="8">CoA-disulfide reductase</fullName>
    </submittedName>
</protein>
<dbReference type="InterPro" id="IPR036873">
    <property type="entry name" value="Rhodanese-like_dom_sf"/>
</dbReference>
<dbReference type="SUPFAM" id="SSF55424">
    <property type="entry name" value="FAD/NAD-linked reductases, dimerisation (C-terminal) domain"/>
    <property type="match status" value="1"/>
</dbReference>
<dbReference type="Proteomes" id="UP000282060">
    <property type="component" value="Unassembled WGS sequence"/>
</dbReference>
<evidence type="ECO:0000256" key="1">
    <source>
        <dbReference type="ARBA" id="ARBA00001974"/>
    </source>
</evidence>
<feature type="domain" description="Rhodanese" evidence="7">
    <location>
        <begin position="464"/>
        <end position="545"/>
    </location>
</feature>
<comment type="caution">
    <text evidence="8">The sequence shown here is derived from an EMBL/GenBank/DDBJ whole genome shotgun (WGS) entry which is preliminary data.</text>
</comment>
<dbReference type="PANTHER" id="PTHR43429">
    <property type="entry name" value="PYRIDINE NUCLEOTIDE-DISULFIDE OXIDOREDUCTASE DOMAIN-CONTAINING"/>
    <property type="match status" value="1"/>
</dbReference>
<dbReference type="Pfam" id="PF00581">
    <property type="entry name" value="Rhodanese"/>
    <property type="match status" value="1"/>
</dbReference>
<gene>
    <name evidence="8" type="ORF">EKG39_18740</name>
</gene>
<keyword evidence="3" id="KW-0285">Flavoprotein</keyword>
<dbReference type="Pfam" id="PF07992">
    <property type="entry name" value="Pyr_redox_2"/>
    <property type="match status" value="1"/>
</dbReference>
<dbReference type="RefSeq" id="WP_126507509.1">
    <property type="nucleotide sequence ID" value="NZ_RXNV01000012.1"/>
</dbReference>
<comment type="cofactor">
    <cofactor evidence="1">
        <name>FAD</name>
        <dbReference type="ChEBI" id="CHEBI:57692"/>
    </cofactor>
</comment>
<dbReference type="InterPro" id="IPR050260">
    <property type="entry name" value="FAD-bd_OxRdtase"/>
</dbReference>
<comment type="similarity">
    <text evidence="2">Belongs to the class-III pyridine nucleotide-disulfide oxidoreductase family.</text>
</comment>
<dbReference type="SUPFAM" id="SSF52821">
    <property type="entry name" value="Rhodanese/Cell cycle control phosphatase"/>
    <property type="match status" value="1"/>
</dbReference>
<dbReference type="InterPro" id="IPR023753">
    <property type="entry name" value="FAD/NAD-binding_dom"/>
</dbReference>
<dbReference type="PRINTS" id="PR00368">
    <property type="entry name" value="FADPNR"/>
</dbReference>
<proteinExistence type="inferred from homology"/>
<evidence type="ECO:0000313" key="8">
    <source>
        <dbReference type="EMBL" id="RTR28572.1"/>
    </source>
</evidence>
<keyword evidence="5" id="KW-0560">Oxidoreductase</keyword>
<evidence type="ECO:0000313" key="9">
    <source>
        <dbReference type="Proteomes" id="UP000282060"/>
    </source>
</evidence>